<keyword evidence="1" id="KW-1133">Transmembrane helix</keyword>
<accession>A0AA39HPK9</accession>
<comment type="caution">
    <text evidence="2">The sequence shown here is derived from an EMBL/GenBank/DDBJ whole genome shotgun (WGS) entry which is preliminary data.</text>
</comment>
<feature type="transmembrane region" description="Helical" evidence="1">
    <location>
        <begin position="342"/>
        <end position="359"/>
    </location>
</feature>
<keyword evidence="1" id="KW-0812">Transmembrane</keyword>
<evidence type="ECO:0000313" key="2">
    <source>
        <dbReference type="EMBL" id="KAK0408538.1"/>
    </source>
</evidence>
<keyword evidence="1" id="KW-0472">Membrane</keyword>
<feature type="transmembrane region" description="Helical" evidence="1">
    <location>
        <begin position="413"/>
        <end position="432"/>
    </location>
</feature>
<proteinExistence type="predicted"/>
<feature type="transmembrane region" description="Helical" evidence="1">
    <location>
        <begin position="452"/>
        <end position="471"/>
    </location>
</feature>
<feature type="transmembrane region" description="Helical" evidence="1">
    <location>
        <begin position="315"/>
        <end position="336"/>
    </location>
</feature>
<evidence type="ECO:0000313" key="3">
    <source>
        <dbReference type="Proteomes" id="UP001175271"/>
    </source>
</evidence>
<feature type="transmembrane region" description="Helical" evidence="1">
    <location>
        <begin position="544"/>
        <end position="568"/>
    </location>
</feature>
<evidence type="ECO:0000256" key="1">
    <source>
        <dbReference type="SAM" id="Phobius"/>
    </source>
</evidence>
<feature type="transmembrane region" description="Helical" evidence="1">
    <location>
        <begin position="52"/>
        <end position="75"/>
    </location>
</feature>
<sequence>MPYIAGIIDTHLVWEPFSFTDYYLGYPVTVLSILLIYLSLRLRPPFLSRMYCLNVAIPSFCYAFLSVFPDVVKGIGLKSVWTIVVGPSTSIRVYLRYYAICSYPYFSTLTIFLAYLGHAKPFFFQKITKQRHITAMVGFLHLWTTISVLLFLPRDVQSVYLDTLKISKETDFSIIAIAFTVINLACYVLMTVLYVLALIQIVNRTNNTNSPSAASHRNVLKSVLIYCTAPNFFCAFALSGYFCLTIFEVQGFLKPSHWKSPREISHWIQSESFCGPVLLTTETLASTRLFVNVCTALIAFRDYRMALSKALRRIVMPIKMPFIAGVIEVHLVPVLISKTDYYLGYPAVILSTLVIYLSLKLDPPFLSRMYCLNVAVPSLMYSFLSVFPDIVLATGQKEAWKIIVVPATSIRNHLRYFALCSYPYFSTLTIFLAYMGHAKPLLFKRFTTRRRLICIVCAVHLWTLITVFFFMPRDLQVIYKRVLGISMETDFSVITVLHTVIVFVCYMFMMVLYALAIAAIRKHATSTSGNEEAVISHRTVLKSVLIYCTAPNFFCLFALSGYVCLTIFEVQGFLKPSHWKSPREMSHWVHSERFCGPVVTTTETLANTRLFVNVLTALIAFHRPSPRHLSD</sequence>
<feature type="transmembrane region" description="Helical" evidence="1">
    <location>
        <begin position="371"/>
        <end position="393"/>
    </location>
</feature>
<feature type="transmembrane region" description="Helical" evidence="1">
    <location>
        <begin position="491"/>
        <end position="516"/>
    </location>
</feature>
<reference evidence="2" key="1">
    <citation type="submission" date="2023-06" db="EMBL/GenBank/DDBJ databases">
        <title>Genomic analysis of the entomopathogenic nematode Steinernema hermaphroditum.</title>
        <authorList>
            <person name="Schwarz E.M."/>
            <person name="Heppert J.K."/>
            <person name="Baniya A."/>
            <person name="Schwartz H.T."/>
            <person name="Tan C.-H."/>
            <person name="Antoshechkin I."/>
            <person name="Sternberg P.W."/>
            <person name="Goodrich-Blair H."/>
            <person name="Dillman A.R."/>
        </authorList>
    </citation>
    <scope>NUCLEOTIDE SEQUENCE</scope>
    <source>
        <strain evidence="2">PS9179</strain>
        <tissue evidence="2">Whole animal</tissue>
    </source>
</reference>
<feature type="transmembrane region" description="Helical" evidence="1">
    <location>
        <begin position="285"/>
        <end position="303"/>
    </location>
</feature>
<keyword evidence="3" id="KW-1185">Reference proteome</keyword>
<feature type="transmembrane region" description="Helical" evidence="1">
    <location>
        <begin position="95"/>
        <end position="117"/>
    </location>
</feature>
<gene>
    <name evidence="2" type="ORF">QR680_004013</name>
</gene>
<organism evidence="2 3">
    <name type="scientific">Steinernema hermaphroditum</name>
    <dbReference type="NCBI Taxonomy" id="289476"/>
    <lineage>
        <taxon>Eukaryota</taxon>
        <taxon>Metazoa</taxon>
        <taxon>Ecdysozoa</taxon>
        <taxon>Nematoda</taxon>
        <taxon>Chromadorea</taxon>
        <taxon>Rhabditida</taxon>
        <taxon>Tylenchina</taxon>
        <taxon>Panagrolaimomorpha</taxon>
        <taxon>Strongyloidoidea</taxon>
        <taxon>Steinernematidae</taxon>
        <taxon>Steinernema</taxon>
    </lineage>
</organism>
<feature type="transmembrane region" description="Helical" evidence="1">
    <location>
        <begin position="172"/>
        <end position="202"/>
    </location>
</feature>
<dbReference type="AlphaFoldDB" id="A0AA39HPK9"/>
<protein>
    <submittedName>
        <fullName evidence="2">Uncharacterized protein</fullName>
    </submittedName>
</protein>
<dbReference type="EMBL" id="JAUCMV010000003">
    <property type="protein sequence ID" value="KAK0408538.1"/>
    <property type="molecule type" value="Genomic_DNA"/>
</dbReference>
<feature type="transmembrane region" description="Helical" evidence="1">
    <location>
        <begin position="22"/>
        <end position="40"/>
    </location>
</feature>
<name>A0AA39HPK9_9BILA</name>
<dbReference type="Proteomes" id="UP001175271">
    <property type="component" value="Unassembled WGS sequence"/>
</dbReference>
<feature type="transmembrane region" description="Helical" evidence="1">
    <location>
        <begin position="223"/>
        <end position="247"/>
    </location>
</feature>
<feature type="transmembrane region" description="Helical" evidence="1">
    <location>
        <begin position="133"/>
        <end position="152"/>
    </location>
</feature>